<accession>A0A8K0KDT3</accession>
<proteinExistence type="predicted"/>
<comment type="caution">
    <text evidence="1">The sequence shown here is derived from an EMBL/GenBank/DDBJ whole genome shotgun (WGS) entry which is preliminary data.</text>
</comment>
<protein>
    <submittedName>
        <fullName evidence="1">Uncharacterized protein</fullName>
    </submittedName>
</protein>
<dbReference type="Proteomes" id="UP000792457">
    <property type="component" value="Unassembled WGS sequence"/>
</dbReference>
<reference evidence="1" key="2">
    <citation type="submission" date="2017-10" db="EMBL/GenBank/DDBJ databases">
        <title>Ladona fulva Genome sequencing and assembly.</title>
        <authorList>
            <person name="Murali S."/>
            <person name="Richards S."/>
            <person name="Bandaranaike D."/>
            <person name="Bellair M."/>
            <person name="Blankenburg K."/>
            <person name="Chao H."/>
            <person name="Dinh H."/>
            <person name="Doddapaneni H."/>
            <person name="Dugan-Rocha S."/>
            <person name="Elkadiri S."/>
            <person name="Gnanaolivu R."/>
            <person name="Hernandez B."/>
            <person name="Skinner E."/>
            <person name="Javaid M."/>
            <person name="Lee S."/>
            <person name="Li M."/>
            <person name="Ming W."/>
            <person name="Munidasa M."/>
            <person name="Muniz J."/>
            <person name="Nguyen L."/>
            <person name="Hughes D."/>
            <person name="Osuji N."/>
            <person name="Pu L.-L."/>
            <person name="Puazo M."/>
            <person name="Qu C."/>
            <person name="Quiroz J."/>
            <person name="Raj R."/>
            <person name="Weissenberger G."/>
            <person name="Xin Y."/>
            <person name="Zou X."/>
            <person name="Han Y."/>
            <person name="Worley K."/>
            <person name="Muzny D."/>
            <person name="Gibbs R."/>
        </authorList>
    </citation>
    <scope>NUCLEOTIDE SEQUENCE</scope>
    <source>
        <strain evidence="1">Sampled in the wild</strain>
    </source>
</reference>
<dbReference type="OrthoDB" id="186626at2759"/>
<gene>
    <name evidence="1" type="ORF">J437_LFUL010723</name>
</gene>
<dbReference type="Gene3D" id="3.40.50.20">
    <property type="match status" value="1"/>
</dbReference>
<organism evidence="1 2">
    <name type="scientific">Ladona fulva</name>
    <name type="common">Scarce chaser dragonfly</name>
    <name type="synonym">Libellula fulva</name>
    <dbReference type="NCBI Taxonomy" id="123851"/>
    <lineage>
        <taxon>Eukaryota</taxon>
        <taxon>Metazoa</taxon>
        <taxon>Ecdysozoa</taxon>
        <taxon>Arthropoda</taxon>
        <taxon>Hexapoda</taxon>
        <taxon>Insecta</taxon>
        <taxon>Pterygota</taxon>
        <taxon>Palaeoptera</taxon>
        <taxon>Odonata</taxon>
        <taxon>Epiprocta</taxon>
        <taxon>Anisoptera</taxon>
        <taxon>Libelluloidea</taxon>
        <taxon>Libellulidae</taxon>
        <taxon>Ladona</taxon>
    </lineage>
</organism>
<reference evidence="1" key="1">
    <citation type="submission" date="2013-04" db="EMBL/GenBank/DDBJ databases">
        <authorList>
            <person name="Qu J."/>
            <person name="Murali S.C."/>
            <person name="Bandaranaike D."/>
            <person name="Bellair M."/>
            <person name="Blankenburg K."/>
            <person name="Chao H."/>
            <person name="Dinh H."/>
            <person name="Doddapaneni H."/>
            <person name="Downs B."/>
            <person name="Dugan-Rocha S."/>
            <person name="Elkadiri S."/>
            <person name="Gnanaolivu R.D."/>
            <person name="Hernandez B."/>
            <person name="Javaid M."/>
            <person name="Jayaseelan J.C."/>
            <person name="Lee S."/>
            <person name="Li M."/>
            <person name="Ming W."/>
            <person name="Munidasa M."/>
            <person name="Muniz J."/>
            <person name="Nguyen L."/>
            <person name="Ongeri F."/>
            <person name="Osuji N."/>
            <person name="Pu L.-L."/>
            <person name="Puazo M."/>
            <person name="Qu C."/>
            <person name="Quiroz J."/>
            <person name="Raj R."/>
            <person name="Weissenberger G."/>
            <person name="Xin Y."/>
            <person name="Zou X."/>
            <person name="Han Y."/>
            <person name="Richards S."/>
            <person name="Worley K."/>
            <person name="Muzny D."/>
            <person name="Gibbs R."/>
        </authorList>
    </citation>
    <scope>NUCLEOTIDE SEQUENCE</scope>
    <source>
        <strain evidence="1">Sampled in the wild</strain>
    </source>
</reference>
<keyword evidence="2" id="KW-1185">Reference proteome</keyword>
<sequence>MLTSILEALHTSAWERARRKRTVLISGGSTLQALQMARNFHDAGARVVVCELEGLFPLARFSAAVSAFHTVPRPEGRTHEFVCALCRIAEKEKASLYIPVSASNAAYYDALAKPHLEQLGVTVFCPSARDVCRLEDAWELVRRCVSLSLPTPVCHKVVSQDQIRSLYSEGPLKKRMVAFTAGPMGARARRCVFLPKRRSEFQRKVKTDDLNELQPWVVIEDVQGEHLIACTTVRDSKITANVMCAVNADGSSKNGILQPVDRPDVVNWLERFLNGIECGMLKGNGGKVSLNAHLTFHLVVSSGCGTVIPIACRVGVSLPYVCLSSDHPKAVWKSCRHAESRCSFGHANGPLLASAPRLWLPSIAFRALLRPTMKCIVALAYTVFKGREAAFVAWDPLPFFAHHGIQAPLEAVGKWCGVQPSTHFGHSLFDPFAGGKVPY</sequence>
<evidence type="ECO:0000313" key="2">
    <source>
        <dbReference type="Proteomes" id="UP000792457"/>
    </source>
</evidence>
<name>A0A8K0KDT3_LADFU</name>
<dbReference type="AlphaFoldDB" id="A0A8K0KDT3"/>
<dbReference type="EMBL" id="KZ308634">
    <property type="protein sequence ID" value="KAG8232602.1"/>
    <property type="molecule type" value="Genomic_DNA"/>
</dbReference>
<evidence type="ECO:0000313" key="1">
    <source>
        <dbReference type="EMBL" id="KAG8232602.1"/>
    </source>
</evidence>